<gene>
    <name evidence="3" type="ORF">UFOPK1572_00527</name>
</gene>
<dbReference type="AlphaFoldDB" id="A0A6J6CZK7"/>
<proteinExistence type="inferred from homology"/>
<evidence type="ECO:0000256" key="1">
    <source>
        <dbReference type="ARBA" id="ARBA00007637"/>
    </source>
</evidence>
<dbReference type="PANTHER" id="PTHR43000">
    <property type="entry name" value="DTDP-D-GLUCOSE 4,6-DEHYDRATASE-RELATED"/>
    <property type="match status" value="1"/>
</dbReference>
<protein>
    <submittedName>
        <fullName evidence="3">Unannotated protein</fullName>
    </submittedName>
</protein>
<dbReference type="EMBL" id="CAEZTC010000048">
    <property type="protein sequence ID" value="CAB4556546.1"/>
    <property type="molecule type" value="Genomic_DNA"/>
</dbReference>
<dbReference type="Gene3D" id="3.40.50.720">
    <property type="entry name" value="NAD(P)-binding Rossmann-like Domain"/>
    <property type="match status" value="1"/>
</dbReference>
<reference evidence="3" key="1">
    <citation type="submission" date="2020-05" db="EMBL/GenBank/DDBJ databases">
        <authorList>
            <person name="Chiriac C."/>
            <person name="Salcher M."/>
            <person name="Ghai R."/>
            <person name="Kavagutti S V."/>
        </authorList>
    </citation>
    <scope>NUCLEOTIDE SEQUENCE</scope>
</reference>
<organism evidence="3">
    <name type="scientific">freshwater metagenome</name>
    <dbReference type="NCBI Taxonomy" id="449393"/>
    <lineage>
        <taxon>unclassified sequences</taxon>
        <taxon>metagenomes</taxon>
        <taxon>ecological metagenomes</taxon>
    </lineage>
</organism>
<evidence type="ECO:0000313" key="3">
    <source>
        <dbReference type="EMBL" id="CAB4556546.1"/>
    </source>
</evidence>
<evidence type="ECO:0000259" key="2">
    <source>
        <dbReference type="Pfam" id="PF01370"/>
    </source>
</evidence>
<comment type="similarity">
    <text evidence="1">Belongs to the NAD(P)-dependent epimerase/dehydratase family.</text>
</comment>
<accession>A0A6J6CZK7</accession>
<name>A0A6J6CZK7_9ZZZZ</name>
<dbReference type="InterPro" id="IPR001509">
    <property type="entry name" value="Epimerase_deHydtase"/>
</dbReference>
<dbReference type="SUPFAM" id="SSF51735">
    <property type="entry name" value="NAD(P)-binding Rossmann-fold domains"/>
    <property type="match status" value="1"/>
</dbReference>
<sequence length="303" mass="32154">MSASRHIMICGGAGFIGSHLVDRLLAEGHEVDVVDDLSTGSLANLNESRSGSGRFKFQNISVASAEFSELVSLRRPSIIVNLAAFAPSHMHLAGASNSLASTIAVLEAARRGAVSKVVTAIPARLLYGEVAARDLPIKEGHINDARTTEEVLGRAAADMHHVYRDRHGVEFTVLAMANVYGKRQRTDDGVVASFLDAVSHGKAPNVHGSGKQLRDFVFIDDTVDAVSRSLDRAGGLVINVGTGVATSINDLWSVMGGAAAPVPRNVAERPHDIARLSLSPVRARIQLGWSPFTTLEQGVASLR</sequence>
<feature type="domain" description="NAD-dependent epimerase/dehydratase" evidence="2">
    <location>
        <begin position="7"/>
        <end position="241"/>
    </location>
</feature>
<dbReference type="InterPro" id="IPR036291">
    <property type="entry name" value="NAD(P)-bd_dom_sf"/>
</dbReference>
<dbReference type="Pfam" id="PF01370">
    <property type="entry name" value="Epimerase"/>
    <property type="match status" value="1"/>
</dbReference>